<dbReference type="Proteomes" id="UP001161389">
    <property type="component" value="Unassembled WGS sequence"/>
</dbReference>
<dbReference type="InterPro" id="IPR029058">
    <property type="entry name" value="AB_hydrolase_fold"/>
</dbReference>
<gene>
    <name evidence="1" type="ORF">GCM10007876_37550</name>
</gene>
<evidence type="ECO:0008006" key="3">
    <source>
        <dbReference type="Google" id="ProtNLM"/>
    </source>
</evidence>
<dbReference type="EMBL" id="BSNM01000026">
    <property type="protein sequence ID" value="GLQ33275.1"/>
    <property type="molecule type" value="Genomic_DNA"/>
</dbReference>
<dbReference type="AlphaFoldDB" id="A0AA37SDZ7"/>
<name>A0AA37SDZ7_9GAMM</name>
<comment type="caution">
    <text evidence="1">The sequence shown here is derived from an EMBL/GenBank/DDBJ whole genome shotgun (WGS) entry which is preliminary data.</text>
</comment>
<evidence type="ECO:0000313" key="1">
    <source>
        <dbReference type="EMBL" id="GLQ33275.1"/>
    </source>
</evidence>
<evidence type="ECO:0000313" key="2">
    <source>
        <dbReference type="Proteomes" id="UP001161389"/>
    </source>
</evidence>
<protein>
    <recommendedName>
        <fullName evidence="3">Alpha/beta hydrolase</fullName>
    </recommendedName>
</protein>
<reference evidence="1" key="2">
    <citation type="submission" date="2023-01" db="EMBL/GenBank/DDBJ databases">
        <title>Draft genome sequence of Litoribrevibacter albus strain NBRC 110071.</title>
        <authorList>
            <person name="Sun Q."/>
            <person name="Mori K."/>
        </authorList>
    </citation>
    <scope>NUCLEOTIDE SEQUENCE</scope>
    <source>
        <strain evidence="1">NBRC 110071</strain>
    </source>
</reference>
<accession>A0AA37SDZ7</accession>
<reference evidence="1" key="1">
    <citation type="journal article" date="2014" name="Int. J. Syst. Evol. Microbiol.">
        <title>Complete genome sequence of Corynebacterium casei LMG S-19264T (=DSM 44701T), isolated from a smear-ripened cheese.</title>
        <authorList>
            <consortium name="US DOE Joint Genome Institute (JGI-PGF)"/>
            <person name="Walter F."/>
            <person name="Albersmeier A."/>
            <person name="Kalinowski J."/>
            <person name="Ruckert C."/>
        </authorList>
    </citation>
    <scope>NUCLEOTIDE SEQUENCE</scope>
    <source>
        <strain evidence="1">NBRC 110071</strain>
    </source>
</reference>
<dbReference type="SUPFAM" id="SSF53474">
    <property type="entry name" value="alpha/beta-Hydrolases"/>
    <property type="match status" value="1"/>
</dbReference>
<dbReference type="Gene3D" id="3.40.50.1820">
    <property type="entry name" value="alpha/beta hydrolase"/>
    <property type="match status" value="1"/>
</dbReference>
<keyword evidence="2" id="KW-1185">Reference proteome</keyword>
<sequence length="224" mass="25197">MDALALHLSKTFDCPGEVIALPGYELTDTLAGEDAYAHWHEHVEVKLSSYKRPLLLGWSYGGMLAVRLGDELVSTKSIDLKVVVFGTRPMFLDDPWTVFDHQVAKSFRARVAASPHKGLAYFVALNSQEMDKSLVVSLKQDMQASKVEKEVLLESLDHLYELDVSKSWSSLMENQRLMALYFKADALVRVPDEIELIYQLKGGHLSPVFNSSELSDRIERLLIG</sequence>
<proteinExistence type="predicted"/>
<organism evidence="1 2">
    <name type="scientific">Litoribrevibacter albus</name>
    <dbReference type="NCBI Taxonomy" id="1473156"/>
    <lineage>
        <taxon>Bacteria</taxon>
        <taxon>Pseudomonadati</taxon>
        <taxon>Pseudomonadota</taxon>
        <taxon>Gammaproteobacteria</taxon>
        <taxon>Oceanospirillales</taxon>
        <taxon>Oceanospirillaceae</taxon>
        <taxon>Litoribrevibacter</taxon>
    </lineage>
</organism>